<gene>
    <name evidence="1" type="primary">TIMM9</name>
</gene>
<evidence type="ECO:0000313" key="1">
    <source>
        <dbReference type="Ensembl" id="ENSOARP00020062612.1"/>
    </source>
</evidence>
<protein>
    <submittedName>
        <fullName evidence="1">Uncharacterized protein</fullName>
    </submittedName>
</protein>
<organism evidence="1">
    <name type="scientific">Ovis aries</name>
    <name type="common">Sheep</name>
    <dbReference type="NCBI Taxonomy" id="9940"/>
    <lineage>
        <taxon>Eukaryota</taxon>
        <taxon>Metazoa</taxon>
        <taxon>Chordata</taxon>
        <taxon>Craniata</taxon>
        <taxon>Vertebrata</taxon>
        <taxon>Euteleostomi</taxon>
        <taxon>Mammalia</taxon>
        <taxon>Eutheria</taxon>
        <taxon>Laurasiatheria</taxon>
        <taxon>Artiodactyla</taxon>
        <taxon>Ruminantia</taxon>
        <taxon>Pecora</taxon>
        <taxon>Bovidae</taxon>
        <taxon>Caprinae</taxon>
        <taxon>Ovis</taxon>
    </lineage>
</organism>
<reference evidence="1" key="3">
    <citation type="submission" date="2025-09" db="UniProtKB">
        <authorList>
            <consortium name="Ensembl"/>
        </authorList>
    </citation>
    <scope>IDENTIFICATION</scope>
</reference>
<reference evidence="1" key="1">
    <citation type="submission" date="2020-11" db="EMBL/GenBank/DDBJ databases">
        <authorList>
            <person name="Davenport K.M."/>
            <person name="Bickhart D.M."/>
            <person name="Smith T.P.L."/>
            <person name="Murdoch B.M."/>
            <person name="Rosen B.D."/>
        </authorList>
    </citation>
    <scope>NUCLEOTIDE SEQUENCE [LARGE SCALE GENOMIC DNA]</scope>
    <source>
        <strain evidence="1">OAR_USU_Benz2616</strain>
    </source>
</reference>
<accession>A0AC11ESZ2</accession>
<name>A0AC11ESZ2_SHEEP</name>
<dbReference type="Ensembl" id="ENSOART00020077239.1">
    <property type="protein sequence ID" value="ENSOARP00020062612.1"/>
    <property type="gene ID" value="ENSOARG00020007740.2"/>
</dbReference>
<reference evidence="1" key="2">
    <citation type="submission" date="2025-08" db="UniProtKB">
        <authorList>
            <consortium name="Ensembl"/>
        </authorList>
    </citation>
    <scope>IDENTIFICATION</scope>
</reference>
<proteinExistence type="predicted"/>
<sequence>MAAQIPESDQIKQFKEFLGTYNKLTETCFLDCVKDFTTREVKPEEIDTEPLFEFPEPHSKFPLAVCSTYGNVSFHVTLSIHLTLSSPLPMSISLFAMSVSPLLSFK</sequence>